<organism evidence="12 13">
    <name type="scientific">Thermaerobacter marianensis (strain ATCC 700841 / DSM 12885 / JCM 10246 / 7p75a)</name>
    <dbReference type="NCBI Taxonomy" id="644966"/>
    <lineage>
        <taxon>Bacteria</taxon>
        <taxon>Bacillati</taxon>
        <taxon>Bacillota</taxon>
        <taxon>Clostridia</taxon>
        <taxon>Eubacteriales</taxon>
        <taxon>Clostridiales Family XVII. Incertae Sedis</taxon>
        <taxon>Thermaerobacter</taxon>
    </lineage>
</organism>
<dbReference type="GO" id="GO:0019379">
    <property type="term" value="P:sulfate assimilation, phosphoadenylyl sulfate reduction by phosphoadenylyl-sulfate reductase (thioredoxin)"/>
    <property type="evidence" value="ECO:0007669"/>
    <property type="project" value="UniProtKB-UniRule"/>
</dbReference>
<dbReference type="Proteomes" id="UP000008915">
    <property type="component" value="Chromosome"/>
</dbReference>
<sequence length="240" mass="26839">MGDVQASRPLALPEQEIASLARSLEEAPPQAILAWALDRFPGRLALACSFQAEDVALIDMAAAAGKLAAVTVFYLDTGLHFPETYATCRRVAEYYGIEPVAVRPDLALDEQAARYGPRLWEREPDLCCRLRKVEPLRRFLQGFDAWVTGIRREQTPQRARTAVVEADHRFGLVKVNPLARWTRSQLWDYVLRRGVPYNPLHDRGYPSIGCAPCTRPVAPGEDPRAGRWAGFDKTECGLHA</sequence>
<dbReference type="STRING" id="644966.Tmar_2322"/>
<gene>
    <name evidence="10" type="primary">cysH</name>
    <name evidence="12" type="ordered locus">Tmar_2322</name>
</gene>
<dbReference type="RefSeq" id="WP_013496694.1">
    <property type="nucleotide sequence ID" value="NC_014831.1"/>
</dbReference>
<keyword evidence="13" id="KW-1185">Reference proteome</keyword>
<dbReference type="HOGENOM" id="CLU_044089_2_0_9"/>
<dbReference type="GO" id="GO:0051539">
    <property type="term" value="F:4 iron, 4 sulfur cluster binding"/>
    <property type="evidence" value="ECO:0007669"/>
    <property type="project" value="UniProtKB-UniRule"/>
</dbReference>
<comment type="pathway">
    <text evidence="5 10">Sulfur metabolism; hydrogen sulfide biosynthesis; sulfite from sulfate.</text>
</comment>
<evidence type="ECO:0000313" key="13">
    <source>
        <dbReference type="Proteomes" id="UP000008915"/>
    </source>
</evidence>
<comment type="catalytic activity">
    <reaction evidence="10">
        <text>[thioredoxin]-disulfide + sulfite + AMP + 2 H(+) = adenosine 5'-phosphosulfate + [thioredoxin]-dithiol</text>
        <dbReference type="Rhea" id="RHEA:21976"/>
        <dbReference type="Rhea" id="RHEA-COMP:10698"/>
        <dbReference type="Rhea" id="RHEA-COMP:10700"/>
        <dbReference type="ChEBI" id="CHEBI:15378"/>
        <dbReference type="ChEBI" id="CHEBI:17359"/>
        <dbReference type="ChEBI" id="CHEBI:29950"/>
        <dbReference type="ChEBI" id="CHEBI:50058"/>
        <dbReference type="ChEBI" id="CHEBI:58243"/>
        <dbReference type="ChEBI" id="CHEBI:456215"/>
        <dbReference type="EC" id="1.8.4.10"/>
    </reaction>
</comment>
<evidence type="ECO:0000256" key="2">
    <source>
        <dbReference type="ARBA" id="ARBA00022490"/>
    </source>
</evidence>
<evidence type="ECO:0000256" key="6">
    <source>
        <dbReference type="ARBA" id="ARBA00024386"/>
    </source>
</evidence>
<feature type="domain" description="Phosphoadenosine phosphosulphate reductase" evidence="11">
    <location>
        <begin position="44"/>
        <end position="216"/>
    </location>
</feature>
<evidence type="ECO:0000256" key="1">
    <source>
        <dbReference type="ARBA" id="ARBA00009732"/>
    </source>
</evidence>
<evidence type="ECO:0000256" key="10">
    <source>
        <dbReference type="HAMAP-Rule" id="MF_00063"/>
    </source>
</evidence>
<dbReference type="InterPro" id="IPR004511">
    <property type="entry name" value="PAPS/APS_Rdtase"/>
</dbReference>
<dbReference type="SUPFAM" id="SSF52402">
    <property type="entry name" value="Adenine nucleotide alpha hydrolases-like"/>
    <property type="match status" value="1"/>
</dbReference>
<dbReference type="GO" id="GO:0004604">
    <property type="term" value="F:phosphoadenylyl-sulfate reductase (thioredoxin) activity"/>
    <property type="evidence" value="ECO:0007669"/>
    <property type="project" value="UniProtKB-UniRule"/>
</dbReference>
<dbReference type="KEGG" id="tmr:Tmar_2322"/>
<keyword evidence="3 10" id="KW-0560">Oxidoreductase</keyword>
<dbReference type="EMBL" id="CP002344">
    <property type="protein sequence ID" value="ADU52399.1"/>
    <property type="molecule type" value="Genomic_DNA"/>
</dbReference>
<feature type="active site" description="Nucleophile; cysteine thiosulfonate intermediate" evidence="10">
    <location>
        <position position="236"/>
    </location>
</feature>
<dbReference type="AlphaFoldDB" id="E6SLF7"/>
<name>E6SLF7_THEM7</name>
<comment type="similarity">
    <text evidence="1 10">Belongs to the PAPS reductase family. CysH subfamily.</text>
</comment>
<evidence type="ECO:0000256" key="5">
    <source>
        <dbReference type="ARBA" id="ARBA00024327"/>
    </source>
</evidence>
<evidence type="ECO:0000313" key="12">
    <source>
        <dbReference type="EMBL" id="ADU52399.1"/>
    </source>
</evidence>
<evidence type="ECO:0000256" key="9">
    <source>
        <dbReference type="ARBA" id="ARBA00032041"/>
    </source>
</evidence>
<dbReference type="HAMAP" id="MF_00063">
    <property type="entry name" value="CysH"/>
    <property type="match status" value="1"/>
</dbReference>
<dbReference type="Gene3D" id="3.40.50.620">
    <property type="entry name" value="HUPs"/>
    <property type="match status" value="1"/>
</dbReference>
<dbReference type="PIRSF" id="PIRSF000857">
    <property type="entry name" value="PAPS_reductase"/>
    <property type="match status" value="1"/>
</dbReference>
<dbReference type="GO" id="GO:0019344">
    <property type="term" value="P:cysteine biosynthetic process"/>
    <property type="evidence" value="ECO:0007669"/>
    <property type="project" value="InterPro"/>
</dbReference>
<dbReference type="NCBIfam" id="TIGR00434">
    <property type="entry name" value="cysH"/>
    <property type="match status" value="1"/>
</dbReference>
<keyword evidence="10" id="KW-0408">Iron</keyword>
<dbReference type="CDD" id="cd23945">
    <property type="entry name" value="PAPS_reductase"/>
    <property type="match status" value="1"/>
</dbReference>
<dbReference type="PANTHER" id="PTHR46509:SF1">
    <property type="entry name" value="PHOSPHOADENOSINE PHOSPHOSULFATE REDUCTASE"/>
    <property type="match status" value="1"/>
</dbReference>
<reference evidence="13" key="2">
    <citation type="journal article" date="2010" name="Stand. Genomic Sci.">
        <title>Complete genome sequence of Thermaerobacter marianensis type strain (7p75aT).</title>
        <authorList>
            <person name="Han C."/>
            <person name="Gu W."/>
            <person name="Zhang X."/>
            <person name="Lapidus A."/>
            <person name="Nolan M."/>
            <person name="Copeland A."/>
            <person name="Lucas S."/>
            <person name="Glavina Del Rio T."/>
            <person name="Tice H."/>
            <person name="Cheng J."/>
            <person name="Tapia R."/>
            <person name="Goodwin L."/>
            <person name="Pitluck S."/>
            <person name="Pagani I."/>
            <person name="Ivanova N."/>
            <person name="Mavromatis K."/>
            <person name="Mikhailova N."/>
            <person name="Pati A."/>
            <person name="Chen A."/>
            <person name="Palaniappan K."/>
            <person name="Land M."/>
            <person name="Hauser L."/>
            <person name="Chang Y."/>
            <person name="Jeffries C."/>
            <person name="Schneider S."/>
            <person name="Rohde M."/>
            <person name="Goker M."/>
            <person name="Pukall R."/>
            <person name="Woyke T."/>
            <person name="Bristow J."/>
            <person name="Eisen J."/>
            <person name="Markowitz V."/>
            <person name="Hugenholtz P."/>
            <person name="Kyrpides N."/>
            <person name="Klenk H."/>
            <person name="Detter J."/>
        </authorList>
    </citation>
    <scope>NUCLEOTIDE SEQUENCE [LARGE SCALE GENOMIC DNA]</scope>
    <source>
        <strain evidence="13">ATCC 700841 / DSM 12885 / JCM 10246 / 7p75a</strain>
    </source>
</reference>
<reference evidence="12 13" key="1">
    <citation type="journal article" date="2010" name="Stand. Genomic Sci.">
        <title>Complete genome sequence of Thermaerobacter marianensis type strain (7p75a).</title>
        <authorList>
            <person name="Han C."/>
            <person name="Gu W."/>
            <person name="Zhang X."/>
            <person name="Lapidus A."/>
            <person name="Nolan M."/>
            <person name="Copeland A."/>
            <person name="Lucas S."/>
            <person name="Del Rio T.G."/>
            <person name="Tice H."/>
            <person name="Cheng J.F."/>
            <person name="Tapia R."/>
            <person name="Goodwin L."/>
            <person name="Pitluck S."/>
            <person name="Pagani I."/>
            <person name="Ivanova N."/>
            <person name="Mavromatis K."/>
            <person name="Mikhailova N."/>
            <person name="Pati A."/>
            <person name="Chen A."/>
            <person name="Palaniappan K."/>
            <person name="Land M."/>
            <person name="Hauser L."/>
            <person name="Chang Y.J."/>
            <person name="Jeffries C.D."/>
            <person name="Schneider S."/>
            <person name="Rohde M."/>
            <person name="Goker M."/>
            <person name="Pukall R."/>
            <person name="Woyke T."/>
            <person name="Bristow J."/>
            <person name="Eisen J.A."/>
            <person name="Markowitz V."/>
            <person name="Hugenholtz P."/>
            <person name="Kyrpides N.C."/>
            <person name="Klenk H.P."/>
            <person name="Detter J.C."/>
        </authorList>
    </citation>
    <scope>NUCLEOTIDE SEQUENCE [LARGE SCALE GENOMIC DNA]</scope>
    <source>
        <strain evidence="13">ATCC 700841 / DSM 12885 / JCM 10246 / 7p75a</strain>
    </source>
</reference>
<dbReference type="eggNOG" id="COG0175">
    <property type="taxonomic scope" value="Bacteria"/>
</dbReference>
<dbReference type="NCBIfam" id="NF002537">
    <property type="entry name" value="PRK02090.1"/>
    <property type="match status" value="1"/>
</dbReference>
<feature type="binding site" evidence="10">
    <location>
        <position position="128"/>
    </location>
    <ligand>
        <name>[4Fe-4S] cluster</name>
        <dbReference type="ChEBI" id="CHEBI:49883"/>
    </ligand>
</feature>
<evidence type="ECO:0000259" key="11">
    <source>
        <dbReference type="Pfam" id="PF01507"/>
    </source>
</evidence>
<dbReference type="EC" id="1.8.4.10" evidence="6 10"/>
<keyword evidence="10" id="KW-0479">Metal-binding</keyword>
<evidence type="ECO:0000256" key="8">
    <source>
        <dbReference type="ARBA" id="ARBA00030894"/>
    </source>
</evidence>
<feature type="binding site" evidence="10">
    <location>
        <position position="213"/>
    </location>
    <ligand>
        <name>[4Fe-4S] cluster</name>
        <dbReference type="ChEBI" id="CHEBI:49883"/>
    </ligand>
</feature>
<dbReference type="InterPro" id="IPR002500">
    <property type="entry name" value="PAPS_reduct_dom"/>
</dbReference>
<protein>
    <recommendedName>
        <fullName evidence="7 10">Adenosine 5'-phosphosulfate reductase</fullName>
        <shortName evidence="10">APS reductase</shortName>
        <ecNumber evidence="6 10">1.8.4.10</ecNumber>
    </recommendedName>
    <alternativeName>
        <fullName evidence="9 10">5'-adenylylsulfate reductase</fullName>
    </alternativeName>
    <alternativeName>
        <fullName evidence="8 10">Thioredoxin-dependent 5'-adenylylsulfate reductase</fullName>
    </alternativeName>
</protein>
<dbReference type="InterPro" id="IPR011798">
    <property type="entry name" value="APS_reductase"/>
</dbReference>
<dbReference type="GO" id="GO:0005737">
    <property type="term" value="C:cytoplasm"/>
    <property type="evidence" value="ECO:0007669"/>
    <property type="project" value="UniProtKB-SubCell"/>
</dbReference>
<evidence type="ECO:0000256" key="4">
    <source>
        <dbReference type="ARBA" id="ARBA00024298"/>
    </source>
</evidence>
<accession>E6SLF7</accession>
<comment type="subcellular location">
    <subcellularLocation>
        <location evidence="10">Cytoplasm</location>
    </subcellularLocation>
</comment>
<dbReference type="PANTHER" id="PTHR46509">
    <property type="entry name" value="PHOSPHOADENOSINE PHOSPHOSULFATE REDUCTASE"/>
    <property type="match status" value="1"/>
</dbReference>
<dbReference type="NCBIfam" id="TIGR02055">
    <property type="entry name" value="APS_reductase"/>
    <property type="match status" value="1"/>
</dbReference>
<dbReference type="GO" id="GO:0046872">
    <property type="term" value="F:metal ion binding"/>
    <property type="evidence" value="ECO:0007669"/>
    <property type="project" value="UniProtKB-KW"/>
</dbReference>
<dbReference type="InterPro" id="IPR014729">
    <property type="entry name" value="Rossmann-like_a/b/a_fold"/>
</dbReference>
<keyword evidence="2 10" id="KW-0963">Cytoplasm</keyword>
<feature type="binding site" evidence="10">
    <location>
        <position position="127"/>
    </location>
    <ligand>
        <name>[4Fe-4S] cluster</name>
        <dbReference type="ChEBI" id="CHEBI:49883"/>
    </ligand>
</feature>
<dbReference type="OrthoDB" id="9774475at2"/>
<dbReference type="GO" id="GO:0070814">
    <property type="term" value="P:hydrogen sulfide biosynthetic process"/>
    <property type="evidence" value="ECO:0007669"/>
    <property type="project" value="UniProtKB-UniRule"/>
</dbReference>
<evidence type="ECO:0000256" key="3">
    <source>
        <dbReference type="ARBA" id="ARBA00023002"/>
    </source>
</evidence>
<dbReference type="Pfam" id="PF01507">
    <property type="entry name" value="PAPS_reduct"/>
    <property type="match status" value="1"/>
</dbReference>
<dbReference type="GO" id="GO:0043866">
    <property type="term" value="F:adenylyl-sulfate reductase (thioredoxin) activity"/>
    <property type="evidence" value="ECO:0007669"/>
    <property type="project" value="UniProtKB-EC"/>
</dbReference>
<feature type="binding site" evidence="10">
    <location>
        <position position="210"/>
    </location>
    <ligand>
        <name>[4Fe-4S] cluster</name>
        <dbReference type="ChEBI" id="CHEBI:49883"/>
    </ligand>
</feature>
<comment type="cofactor">
    <cofactor evidence="10">
        <name>[4Fe-4S] cluster</name>
        <dbReference type="ChEBI" id="CHEBI:49883"/>
    </cofactor>
    <text evidence="10">Binds 1 [4Fe-4S] cluster per subunit.</text>
</comment>
<comment type="function">
    <text evidence="4 10">Catalyzes the formation of sulfite from adenosine 5'-phosphosulfate (APS) using thioredoxin as an electron donor.</text>
</comment>
<proteinExistence type="inferred from homology"/>
<keyword evidence="10" id="KW-0411">Iron-sulfur</keyword>
<evidence type="ECO:0000256" key="7">
    <source>
        <dbReference type="ARBA" id="ARBA00029514"/>
    </source>
</evidence>